<name>R7TUB7_CAPTE</name>
<dbReference type="OrthoDB" id="6283740at2759"/>
<sequence length="778" mass="89240">MKSKLINGKRKIQIQIPSENGISADYADLAEEEMKKKSRNARQDKTDARSVGEDPTNPPLALLVELEWPDIRHFNGFSLILIRLTLNCECLTVLSGLPNEHAEGFCGHQSTEEKAMAGQAIMDIRDEKRRIFHRLIAELSPGKKGGEFSLPFGGKLIIPSGLLGKKDVVTCCMVSPSDRHKYQPNLEADEHLLSEIFLIRTSMRCMKKPIFVSLPFYQENTDLYDSSLLWRKIETDDWNTKQCTTQKSRNFEFETDVGGIFVMTSHLKKEVFNVPVQGCLYNSTLSHQVSVRFPKKATDVDITCEIQITSLNRDNMPNLLRDFPHDMADLLVASDIFTIKPSVAREYRRALTIKLPLPQMDDEDFPKDDIGVMQMTDAGWELIEAPIKFTKSSVMFDTKFLTKYCVALAKPGRRKRLKEAFKHLEAENCVVRGDVVAFLHLQEKLWTLWMECIPIERLAAVTEKRLKQGFVKVRVTEDYLQQEDASKPVFRQTWRSRRKQPVETEEKKVKRKDLDFVNGKVFNVDVSGDVVVCNEDSQRSSVDLQYHERLPENFRRFNVEPKPIGDGRIVTVFLKVSTEDQKEKKKVLCRTFEFDVESEKVNAYFYEPPEQPEIELLREAEPEIPEEPKRATPPPPPEPKIQKKQSTSSFARLTALTRPPRQIIRESKILTGRSLMNLAKEIEQGLTLAIHLDISDSCITGMGFDALANGFSLVDITYRILLLWKRKSGLRFKGDRQVQALVQALEEMGRRDTARVVAEQHKLNQELTPECFDHLHNE</sequence>
<evidence type="ECO:0000256" key="1">
    <source>
        <dbReference type="SAM" id="MobiDB-lite"/>
    </source>
</evidence>
<reference evidence="5" key="1">
    <citation type="submission" date="2012-12" db="EMBL/GenBank/DDBJ databases">
        <authorList>
            <person name="Hellsten U."/>
            <person name="Grimwood J."/>
            <person name="Chapman J.A."/>
            <person name="Shapiro H."/>
            <person name="Aerts A."/>
            <person name="Otillar R.P."/>
            <person name="Terry A.Y."/>
            <person name="Boore J.L."/>
            <person name="Simakov O."/>
            <person name="Marletaz F."/>
            <person name="Cho S.-J."/>
            <person name="Edsinger-Gonzales E."/>
            <person name="Havlak P."/>
            <person name="Kuo D.-H."/>
            <person name="Larsson T."/>
            <person name="Lv J."/>
            <person name="Arendt D."/>
            <person name="Savage R."/>
            <person name="Osoegawa K."/>
            <person name="de Jong P."/>
            <person name="Lindberg D.R."/>
            <person name="Seaver E.C."/>
            <person name="Weisblat D.A."/>
            <person name="Putnam N.H."/>
            <person name="Grigoriev I.V."/>
            <person name="Rokhsar D.S."/>
        </authorList>
    </citation>
    <scope>NUCLEOTIDE SEQUENCE</scope>
    <source>
        <strain evidence="5">I ESC-2004</strain>
    </source>
</reference>
<organism evidence="3">
    <name type="scientific">Capitella teleta</name>
    <name type="common">Polychaete worm</name>
    <dbReference type="NCBI Taxonomy" id="283909"/>
    <lineage>
        <taxon>Eukaryota</taxon>
        <taxon>Metazoa</taxon>
        <taxon>Spiralia</taxon>
        <taxon>Lophotrochozoa</taxon>
        <taxon>Annelida</taxon>
        <taxon>Polychaeta</taxon>
        <taxon>Sedentaria</taxon>
        <taxon>Scolecida</taxon>
        <taxon>Capitellidae</taxon>
        <taxon>Capitella</taxon>
    </lineage>
</organism>
<dbReference type="EMBL" id="AMQN01002186">
    <property type="status" value="NOT_ANNOTATED_CDS"/>
    <property type="molecule type" value="Genomic_DNA"/>
</dbReference>
<dbReference type="EMBL" id="KB308559">
    <property type="protein sequence ID" value="ELT97503.1"/>
    <property type="molecule type" value="Genomic_DNA"/>
</dbReference>
<reference evidence="4" key="3">
    <citation type="submission" date="2015-06" db="UniProtKB">
        <authorList>
            <consortium name="EnsemblMetazoa"/>
        </authorList>
    </citation>
    <scope>IDENTIFICATION</scope>
</reference>
<keyword evidence="5" id="KW-1185">Reference proteome</keyword>
<gene>
    <name evidence="3" type="ORF">CAPTEDRAFT_221462</name>
</gene>
<dbReference type="InterPro" id="IPR000906">
    <property type="entry name" value="ZU5_dom"/>
</dbReference>
<dbReference type="EnsemblMetazoa" id="CapteT221462">
    <property type="protein sequence ID" value="CapteP221462"/>
    <property type="gene ID" value="CapteG221462"/>
</dbReference>
<protein>
    <recommendedName>
        <fullName evidence="2">Death domain-containing protein</fullName>
    </recommendedName>
</protein>
<dbReference type="CDD" id="cd01670">
    <property type="entry name" value="Death"/>
    <property type="match status" value="1"/>
</dbReference>
<feature type="domain" description="Death" evidence="2">
    <location>
        <begin position="688"/>
        <end position="761"/>
    </location>
</feature>
<dbReference type="GO" id="GO:0007165">
    <property type="term" value="P:signal transduction"/>
    <property type="evidence" value="ECO:0007669"/>
    <property type="project" value="InterPro"/>
</dbReference>
<dbReference type="HOGENOM" id="CLU_403499_0_0_1"/>
<accession>R7TUB7</accession>
<feature type="compositionally biased region" description="Basic and acidic residues" evidence="1">
    <location>
        <begin position="41"/>
        <end position="52"/>
    </location>
</feature>
<evidence type="ECO:0000313" key="3">
    <source>
        <dbReference type="EMBL" id="ELT97503.1"/>
    </source>
</evidence>
<feature type="region of interest" description="Disordered" evidence="1">
    <location>
        <begin position="624"/>
        <end position="648"/>
    </location>
</feature>
<evidence type="ECO:0000313" key="4">
    <source>
        <dbReference type="EnsemblMetazoa" id="CapteP221462"/>
    </source>
</evidence>
<proteinExistence type="predicted"/>
<evidence type="ECO:0000259" key="2">
    <source>
        <dbReference type="PROSITE" id="PS50017"/>
    </source>
</evidence>
<dbReference type="Pfam" id="PF00791">
    <property type="entry name" value="ZU5"/>
    <property type="match status" value="1"/>
</dbReference>
<dbReference type="InterPro" id="IPR011029">
    <property type="entry name" value="DEATH-like_dom_sf"/>
</dbReference>
<dbReference type="AlphaFoldDB" id="R7TUB7"/>
<feature type="region of interest" description="Disordered" evidence="1">
    <location>
        <begin position="33"/>
        <end position="54"/>
    </location>
</feature>
<dbReference type="Proteomes" id="UP000014760">
    <property type="component" value="Unassembled WGS sequence"/>
</dbReference>
<dbReference type="InterPro" id="IPR000488">
    <property type="entry name" value="Death_dom"/>
</dbReference>
<dbReference type="PROSITE" id="PS50017">
    <property type="entry name" value="DEATH_DOMAIN"/>
    <property type="match status" value="1"/>
</dbReference>
<dbReference type="Gene3D" id="2.60.220.30">
    <property type="match status" value="2"/>
</dbReference>
<dbReference type="OMA" id="CNFRRAV"/>
<dbReference type="Gene3D" id="1.10.533.10">
    <property type="entry name" value="Death Domain, Fas"/>
    <property type="match status" value="1"/>
</dbReference>
<reference evidence="3 5" key="2">
    <citation type="journal article" date="2013" name="Nature">
        <title>Insights into bilaterian evolution from three spiralian genomes.</title>
        <authorList>
            <person name="Simakov O."/>
            <person name="Marletaz F."/>
            <person name="Cho S.J."/>
            <person name="Edsinger-Gonzales E."/>
            <person name="Havlak P."/>
            <person name="Hellsten U."/>
            <person name="Kuo D.H."/>
            <person name="Larsson T."/>
            <person name="Lv J."/>
            <person name="Arendt D."/>
            <person name="Savage R."/>
            <person name="Osoegawa K."/>
            <person name="de Jong P."/>
            <person name="Grimwood J."/>
            <person name="Chapman J.A."/>
            <person name="Shapiro H."/>
            <person name="Aerts A."/>
            <person name="Otillar R.P."/>
            <person name="Terry A.Y."/>
            <person name="Boore J.L."/>
            <person name="Grigoriev I.V."/>
            <person name="Lindberg D.R."/>
            <person name="Seaver E.C."/>
            <person name="Weisblat D.A."/>
            <person name="Putnam N.H."/>
            <person name="Rokhsar D.S."/>
        </authorList>
    </citation>
    <scope>NUCLEOTIDE SEQUENCE</scope>
    <source>
        <strain evidence="3 5">I ESC-2004</strain>
    </source>
</reference>
<evidence type="ECO:0000313" key="5">
    <source>
        <dbReference type="Proteomes" id="UP000014760"/>
    </source>
</evidence>